<sequence>MSGEPYSQPAPVRCNRCHNPLWWDMTPGQPTCWYCSVCNHPPERKVNAAAFPPPCPAGCSSPVFEMRDGARRPICH</sequence>
<reference evidence="1 2" key="1">
    <citation type="journal article" date="2019" name="Int. J. Syst. Evol. Microbiol.">
        <title>The Global Catalogue of Microorganisms (GCM) 10K type strain sequencing project: providing services to taxonomists for standard genome sequencing and annotation.</title>
        <authorList>
            <consortium name="The Broad Institute Genomics Platform"/>
            <consortium name="The Broad Institute Genome Sequencing Center for Infectious Disease"/>
            <person name="Wu L."/>
            <person name="Ma J."/>
        </authorList>
    </citation>
    <scope>NUCLEOTIDE SEQUENCE [LARGE SCALE GENOMIC DNA]</scope>
    <source>
        <strain evidence="1 2">JCM 4542</strain>
    </source>
</reference>
<comment type="caution">
    <text evidence="1">The sequence shown here is derived from an EMBL/GenBank/DDBJ whole genome shotgun (WGS) entry which is preliminary data.</text>
</comment>
<dbReference type="EMBL" id="BAAASL010000017">
    <property type="protein sequence ID" value="GAA2721400.1"/>
    <property type="molecule type" value="Genomic_DNA"/>
</dbReference>
<proteinExistence type="predicted"/>
<accession>A0ABN3TZ65</accession>
<evidence type="ECO:0000313" key="1">
    <source>
        <dbReference type="EMBL" id="GAA2721400.1"/>
    </source>
</evidence>
<gene>
    <name evidence="1" type="ORF">GCM10010315_44120</name>
</gene>
<keyword evidence="2" id="KW-1185">Reference proteome</keyword>
<dbReference type="Proteomes" id="UP001500886">
    <property type="component" value="Unassembled WGS sequence"/>
</dbReference>
<evidence type="ECO:0000313" key="2">
    <source>
        <dbReference type="Proteomes" id="UP001500886"/>
    </source>
</evidence>
<evidence type="ECO:0008006" key="3">
    <source>
        <dbReference type="Google" id="ProtNLM"/>
    </source>
</evidence>
<name>A0ABN3TZ65_9ACTN</name>
<protein>
    <recommendedName>
        <fullName evidence="3">GATA-type domain-containing protein</fullName>
    </recommendedName>
</protein>
<organism evidence="1 2">
    <name type="scientific">Streptomyces luteosporeus</name>
    <dbReference type="NCBI Taxonomy" id="173856"/>
    <lineage>
        <taxon>Bacteria</taxon>
        <taxon>Bacillati</taxon>
        <taxon>Actinomycetota</taxon>
        <taxon>Actinomycetes</taxon>
        <taxon>Kitasatosporales</taxon>
        <taxon>Streptomycetaceae</taxon>
        <taxon>Streptomyces</taxon>
    </lineage>
</organism>